<dbReference type="RefSeq" id="WP_115923649.1">
    <property type="nucleotide sequence ID" value="NZ_QTUA01000001.1"/>
</dbReference>
<feature type="transmembrane region" description="Helical" evidence="1">
    <location>
        <begin position="65"/>
        <end position="83"/>
    </location>
</feature>
<dbReference type="Pfam" id="PF13487">
    <property type="entry name" value="HD_5"/>
    <property type="match status" value="1"/>
</dbReference>
<dbReference type="EMBL" id="QTUA01000001">
    <property type="protein sequence ID" value="REF31867.1"/>
    <property type="molecule type" value="Genomic_DNA"/>
</dbReference>
<keyword evidence="1" id="KW-0812">Transmembrane</keyword>
<feature type="domain" description="HD-GYP" evidence="2">
    <location>
        <begin position="248"/>
        <end position="425"/>
    </location>
</feature>
<feature type="transmembrane region" description="Helical" evidence="1">
    <location>
        <begin position="119"/>
        <end position="140"/>
    </location>
</feature>
<dbReference type="AlphaFoldDB" id="A0A3D9URC0"/>
<dbReference type="OrthoDB" id="40937at2"/>
<keyword evidence="1" id="KW-1133">Transmembrane helix</keyword>
<protein>
    <submittedName>
        <fullName evidence="3">HD domain-containing protein</fullName>
    </submittedName>
</protein>
<dbReference type="PANTHER" id="PTHR45228:SF4">
    <property type="entry name" value="LIPOPROTEIN"/>
    <property type="match status" value="1"/>
</dbReference>
<comment type="caution">
    <text evidence="3">The sequence shown here is derived from an EMBL/GenBank/DDBJ whole genome shotgun (WGS) entry which is preliminary data.</text>
</comment>
<gene>
    <name evidence="3" type="ORF">DFJ65_2951</name>
</gene>
<dbReference type="PROSITE" id="PS51832">
    <property type="entry name" value="HD_GYP"/>
    <property type="match status" value="1"/>
</dbReference>
<accession>A0A3D9URC0</accession>
<feature type="transmembrane region" description="Helical" evidence="1">
    <location>
        <begin position="203"/>
        <end position="220"/>
    </location>
</feature>
<dbReference type="Gene3D" id="1.10.3210.10">
    <property type="entry name" value="Hypothetical protein af1432"/>
    <property type="match status" value="1"/>
</dbReference>
<name>A0A3D9URC0_9MICO</name>
<dbReference type="InterPro" id="IPR052020">
    <property type="entry name" value="Cyclic_di-GMP/3'3'-cGAMP_PDE"/>
</dbReference>
<evidence type="ECO:0000313" key="4">
    <source>
        <dbReference type="Proteomes" id="UP000256253"/>
    </source>
</evidence>
<evidence type="ECO:0000313" key="3">
    <source>
        <dbReference type="EMBL" id="REF31867.1"/>
    </source>
</evidence>
<dbReference type="InterPro" id="IPR003607">
    <property type="entry name" value="HD/PDEase_dom"/>
</dbReference>
<feature type="transmembrane region" description="Helical" evidence="1">
    <location>
        <begin position="89"/>
        <end position="112"/>
    </location>
</feature>
<keyword evidence="4" id="KW-1185">Reference proteome</keyword>
<dbReference type="InterPro" id="IPR037522">
    <property type="entry name" value="HD_GYP_dom"/>
</dbReference>
<feature type="transmembrane region" description="Helical" evidence="1">
    <location>
        <begin position="160"/>
        <end position="183"/>
    </location>
</feature>
<reference evidence="3 4" key="1">
    <citation type="submission" date="2018-08" db="EMBL/GenBank/DDBJ databases">
        <title>Sequencing the genomes of 1000 actinobacteria strains.</title>
        <authorList>
            <person name="Klenk H.-P."/>
        </authorList>
    </citation>
    <scope>NUCLEOTIDE SEQUENCE [LARGE SCALE GENOMIC DNA]</scope>
    <source>
        <strain evidence="3 4">DSM 22967</strain>
    </source>
</reference>
<feature type="transmembrane region" description="Helical" evidence="1">
    <location>
        <begin position="41"/>
        <end position="58"/>
    </location>
</feature>
<evidence type="ECO:0000259" key="2">
    <source>
        <dbReference type="PROSITE" id="PS51832"/>
    </source>
</evidence>
<feature type="transmembrane region" description="Helical" evidence="1">
    <location>
        <begin position="7"/>
        <end position="29"/>
    </location>
</feature>
<dbReference type="SUPFAM" id="SSF109604">
    <property type="entry name" value="HD-domain/PDEase-like"/>
    <property type="match status" value="1"/>
</dbReference>
<sequence>MSPARSRYVDLVVTILAIVAGVAALVILVHDPAEARAGAGWRWGVMVLALALAGPLHLRLPGGFDASPVAPAIGLAMVLSPLIRLDDYVMRSALVVVGVIVGTGIGLALSALTGQGRPVAAVISSRIVGAAAAAALFRNVPWVDGKAPARQVEAWADTPWRMAVAMTVCGAVAVLIEMGVLVLRTAPIGRIDSQAELVARELGPIWLAVLGIAVAIALGFGPLDLWSVPIMASPLLLMRTALRRQAAIAQVRHDTIEALSRLTDGTGFTTEGHGRRVRDLTRLVGTELMLTERELRDLEMAAMLHDVGQLGLSDPLPGGATSEAARADQVAIAADGAAVIREFGGLERVAEIVELQSTPFRNVREFGEDVPIECRILKACNAYDDLTQGREEMRPSALERISLGMGYEYDPDVVDLLSNLTRPAR</sequence>
<dbReference type="Proteomes" id="UP000256253">
    <property type="component" value="Unassembled WGS sequence"/>
</dbReference>
<dbReference type="PANTHER" id="PTHR45228">
    <property type="entry name" value="CYCLIC DI-GMP PHOSPHODIESTERASE TM_0186-RELATED"/>
    <property type="match status" value="1"/>
</dbReference>
<keyword evidence="1" id="KW-0472">Membrane</keyword>
<evidence type="ECO:0000256" key="1">
    <source>
        <dbReference type="SAM" id="Phobius"/>
    </source>
</evidence>
<dbReference type="CDD" id="cd00077">
    <property type="entry name" value="HDc"/>
    <property type="match status" value="1"/>
</dbReference>
<organism evidence="3 4">
    <name type="scientific">Calidifontibacter indicus</name>
    <dbReference type="NCBI Taxonomy" id="419650"/>
    <lineage>
        <taxon>Bacteria</taxon>
        <taxon>Bacillati</taxon>
        <taxon>Actinomycetota</taxon>
        <taxon>Actinomycetes</taxon>
        <taxon>Micrococcales</taxon>
        <taxon>Dermacoccaceae</taxon>
        <taxon>Calidifontibacter</taxon>
    </lineage>
</organism>
<proteinExistence type="predicted"/>